<dbReference type="OrthoDB" id="19311at2759"/>
<dbReference type="PANTHER" id="PTHR10063">
    <property type="entry name" value="TUBERIN"/>
    <property type="match status" value="1"/>
</dbReference>
<gene>
    <name evidence="4" type="primary">Mo03570</name>
    <name evidence="4" type="ORF">E5Q_03570</name>
</gene>
<dbReference type="GO" id="GO:0005634">
    <property type="term" value="C:nucleus"/>
    <property type="evidence" value="ECO:0007669"/>
    <property type="project" value="InterPro"/>
</dbReference>
<dbReference type="eggNOG" id="KOG3687">
    <property type="taxonomic scope" value="Eukaryota"/>
</dbReference>
<dbReference type="GO" id="GO:0051056">
    <property type="term" value="P:regulation of small GTPase mediated signal transduction"/>
    <property type="evidence" value="ECO:0007669"/>
    <property type="project" value="InterPro"/>
</dbReference>
<proteinExistence type="predicted"/>
<feature type="domain" description="Rap-GAP" evidence="3">
    <location>
        <begin position="1548"/>
        <end position="1795"/>
    </location>
</feature>
<dbReference type="InParanoid" id="G7E1Y4"/>
<feature type="region of interest" description="Disordered" evidence="2">
    <location>
        <begin position="1046"/>
        <end position="1105"/>
    </location>
</feature>
<dbReference type="GO" id="GO:0033596">
    <property type="term" value="C:TSC1-TSC2 complex"/>
    <property type="evidence" value="ECO:0007669"/>
    <property type="project" value="TreeGrafter"/>
</dbReference>
<feature type="compositionally biased region" description="Low complexity" evidence="2">
    <location>
        <begin position="106"/>
        <end position="127"/>
    </location>
</feature>
<accession>G7E1Y4</accession>
<evidence type="ECO:0000259" key="3">
    <source>
        <dbReference type="PROSITE" id="PS50085"/>
    </source>
</evidence>
<comment type="caution">
    <text evidence="4">The sequence shown here is derived from an EMBL/GenBank/DDBJ whole genome shotgun (WGS) entry which is preliminary data.</text>
</comment>
<dbReference type="STRING" id="764103.G7E1Y4"/>
<keyword evidence="1" id="KW-0343">GTPase activation</keyword>
<feature type="compositionally biased region" description="Basic and acidic residues" evidence="2">
    <location>
        <begin position="1056"/>
        <end position="1079"/>
    </location>
</feature>
<feature type="compositionally biased region" description="Low complexity" evidence="2">
    <location>
        <begin position="181"/>
        <end position="195"/>
    </location>
</feature>
<dbReference type="HOGENOM" id="CLU_000522_0_0_1"/>
<dbReference type="FunFam" id="3.40.50.11210:FF:000007">
    <property type="entry name" value="Tuberous sclerosis 2"/>
    <property type="match status" value="1"/>
</dbReference>
<dbReference type="InterPro" id="IPR024584">
    <property type="entry name" value="Tuberin_N"/>
</dbReference>
<keyword evidence="5" id="KW-1185">Reference proteome</keyword>
<dbReference type="Pfam" id="PF02145">
    <property type="entry name" value="Rap_GAP"/>
    <property type="match status" value="1"/>
</dbReference>
<name>G7E1Y4_MIXOS</name>
<dbReference type="InterPro" id="IPR016024">
    <property type="entry name" value="ARM-type_fold"/>
</dbReference>
<dbReference type="InterPro" id="IPR035974">
    <property type="entry name" value="Rap/Ran-GAP_sf"/>
</dbReference>
<organism evidence="4 5">
    <name type="scientific">Mixia osmundae (strain CBS 9802 / IAM 14324 / JCM 22182 / KY 12970)</name>
    <dbReference type="NCBI Taxonomy" id="764103"/>
    <lineage>
        <taxon>Eukaryota</taxon>
        <taxon>Fungi</taxon>
        <taxon>Dikarya</taxon>
        <taxon>Basidiomycota</taxon>
        <taxon>Pucciniomycotina</taxon>
        <taxon>Mixiomycetes</taxon>
        <taxon>Mixiales</taxon>
        <taxon>Mixiaceae</taxon>
        <taxon>Mixia</taxon>
    </lineage>
</organism>
<evidence type="ECO:0000313" key="4">
    <source>
        <dbReference type="EMBL" id="GAA96897.1"/>
    </source>
</evidence>
<dbReference type="Gene3D" id="3.40.50.11210">
    <property type="entry name" value="Rap/Ran-GAP"/>
    <property type="match status" value="1"/>
</dbReference>
<dbReference type="InterPro" id="IPR000331">
    <property type="entry name" value="Rap/Ran_GAP_dom"/>
</dbReference>
<feature type="region of interest" description="Disordered" evidence="2">
    <location>
        <begin position="1"/>
        <end position="23"/>
    </location>
</feature>
<dbReference type="EMBL" id="BABT02000108">
    <property type="protein sequence ID" value="GAA96897.1"/>
    <property type="molecule type" value="Genomic_DNA"/>
</dbReference>
<dbReference type="PANTHER" id="PTHR10063:SF0">
    <property type="entry name" value="TUBERIN"/>
    <property type="match status" value="1"/>
</dbReference>
<dbReference type="Pfam" id="PF03542">
    <property type="entry name" value="Tuberin"/>
    <property type="match status" value="1"/>
</dbReference>
<evidence type="ECO:0000256" key="2">
    <source>
        <dbReference type="SAM" id="MobiDB-lite"/>
    </source>
</evidence>
<evidence type="ECO:0000256" key="1">
    <source>
        <dbReference type="ARBA" id="ARBA00022468"/>
    </source>
</evidence>
<reference evidence="4 5" key="1">
    <citation type="journal article" date="2011" name="J. Gen. Appl. Microbiol.">
        <title>Draft genome sequencing of the enigmatic basidiomycete Mixia osmundae.</title>
        <authorList>
            <person name="Nishida H."/>
            <person name="Nagatsuka Y."/>
            <person name="Sugiyama J."/>
        </authorList>
    </citation>
    <scope>NUCLEOTIDE SEQUENCE [LARGE SCALE GENOMIC DNA]</scope>
    <source>
        <strain evidence="5">CBS 9802 / IAM 14324 / JCM 22182 / KY 12970</strain>
    </source>
</reference>
<dbReference type="InterPro" id="IPR027107">
    <property type="entry name" value="Tuberin/Ral-act_asu"/>
</dbReference>
<dbReference type="SUPFAM" id="SSF48371">
    <property type="entry name" value="ARM repeat"/>
    <property type="match status" value="1"/>
</dbReference>
<dbReference type="GO" id="GO:0005096">
    <property type="term" value="F:GTPase activator activity"/>
    <property type="evidence" value="ECO:0007669"/>
    <property type="project" value="UniProtKB-KW"/>
</dbReference>
<feature type="compositionally biased region" description="Polar residues" evidence="2">
    <location>
        <begin position="1"/>
        <end position="22"/>
    </location>
</feature>
<feature type="compositionally biased region" description="Low complexity" evidence="2">
    <location>
        <begin position="208"/>
        <end position="218"/>
    </location>
</feature>
<reference evidence="4 5" key="2">
    <citation type="journal article" date="2012" name="Open Biol.">
        <title>Characteristics of nucleosomes and linker DNA regions on the genome of the basidiomycete Mixia osmundae revealed by mono- and dinucleosome mapping.</title>
        <authorList>
            <person name="Nishida H."/>
            <person name="Kondo S."/>
            <person name="Matsumoto T."/>
            <person name="Suzuki Y."/>
            <person name="Yoshikawa H."/>
            <person name="Taylor T.D."/>
            <person name="Sugiyama J."/>
        </authorList>
    </citation>
    <scope>NUCLEOTIDE SEQUENCE [LARGE SCALE GENOMIC DNA]</scope>
    <source>
        <strain evidence="5">CBS 9802 / IAM 14324 / JCM 22182 / KY 12970</strain>
    </source>
</reference>
<dbReference type="InterPro" id="IPR018515">
    <property type="entry name" value="Tuberin-type_domain"/>
</dbReference>
<sequence length="1818" mass="197320">MITPRSQMQDGSQHVQQRESSLGASLTVAPAVAAVPASSTTTTAAGELSEATASSLGIRTPLGFLKSITGRKTSSALPMPTLSKPALTASDSLSGLLSGQNTFAKPGSASSGPLAPSTSSATSPVAARARSTSITAASAQTERIYRADKSSTLALRSASGSTHAHPVLSSLPTPSLGPMQSAPSTPAAGASGTGSILSSPNGKVAFSPATTPGPKTPTMGMLVAASDEVAIGPYDAMPPAVLISDYQRHAGRLSGAARASELIRIAQSILVHDGLSDEEISYWHACSPSIIPSEPDDVRCAALQVLDACIVSSMSSLGHSTGAVDRAFYYLVMRDYDVPLENRTDRELDLLTDALSSLTRGGRDVSALTDVPDLVCEWAGEMFRRAQIARATLVSANVEDPLSPLTDPHLATPFVETSKLGPTAALRLLVTLHKMSFPRLTQASIDRACAFLMALCHITTSPADIEQGLAYVDTVNRYGYVPTRYRAEVVSLVARVVALDGRIAIASAPSTSLATKRKSLLSNATEIVVQPCSSLPSFDLPSRARQIISDLLRSPHNQTLRFLCDAISPNTPHSSILSTPAVSLTGCDDVLVAGAIASLRHAFSDFDASTQSQDIQNGHPRPTGGLPSLLGVGLQLVVANLVLVVERCGPVVLFEIVGLLRDCLFPSEGKAPASYDDADQALDLLESIIASCKVHYTRQHGADAASLSAVLAATHSLLAQMAAALKRGQFDGPLDKLKQCSISALSLPTTAGRSPFSRASAITELTSLNPASIRWLDLTQRLCQTLDIRHQADPEGQIAILRVCADTYSHLRETDDERSEYVSEVILPVIKAIDGVQLPSAAALVLMRLLIDAFCDSVKPSPDVKVDEAGNLLLPGSLLTVQVIQTWLVNLAVQPSPLSVRGELESEEAPQLSTTEQPMISACDMRYLCGSDAIDLAPCALITCFNRLLVSPTYNASQICRALFRDLVELLAPSPSAQPEDLPDTQGRGMQKELLASRRGRLVIAQWLVRLRADQNHRIFLRRMPRNAHYALPLLHRGFDDNKAEALPAIQTDSPLARRETRGRTARRDAVSPDRRERQSQTSGSDARAASRMRRSGRSTSRGREVAESQERLWLYPEELAFTTPEVLGGLGPDSLLSFDHDTAGLVPEDAERRNFSKRVSVLQVSLYLRAVVRLLKTESDFEILALVLSHLPVQLANKHLLCGPRVSVQLNALRKYLCESLTKDAFLEGVDLPSTVKRREIRALGFHSLSVLVAYKSIWSQAQRDELVLAFCNGLGGGKDVALPCIHALAVACHEMQIAVTKAMPKILELLSRIMSTTDMAVHILELIASIGLIPSLYANLTETDYRLVFAISLQYIATHMQSQRDAVPSPQHLDSLRDGLVNAFSQYVFHLAFYVIDLWFMSIRLSMRPLFVAFIVGRLYRANQDGPELDEASQVCMDMLARYAHHSADARLTRGSVPNADSLSQTWLIGNTLLTIDQLQQASTAEIILRRPSGNLSLTVHVPTRDNTAEALLPAFLMLQISGSPSVDQSTPPLGVPKHDRFKRALSVLDSIPVVDFHKVGVVYVAPRQTREAEILQNVRGSKSYHRFLSELGDLIHLKDRGDAYVGGLDVEHDIDGQYAYAWGNSGTQIAYHVTTMMPTDRERDPQCTLKKRHVGNDFVKIIFNESGEPYSFDTIDGQFNLINVVIVPHTPQGVPWRRPGMSSNAEYFKVSIQRREDMPDFGPLGQYKMVSADALAQFVRHLSLHADMFAQIFLETHGVPGSGATHKIEYVSNWRHRLQNIKQIRQRVVEHLAGESTPADASSGYDFTRWTEVQE</sequence>
<dbReference type="SUPFAM" id="SSF111347">
    <property type="entry name" value="Rap/Ran-GAP"/>
    <property type="match status" value="1"/>
</dbReference>
<evidence type="ECO:0000313" key="5">
    <source>
        <dbReference type="Proteomes" id="UP000009131"/>
    </source>
</evidence>
<protein>
    <recommendedName>
        <fullName evidence="3">Rap-GAP domain-containing protein</fullName>
    </recommendedName>
</protein>
<dbReference type="PROSITE" id="PS50085">
    <property type="entry name" value="RAPGAP"/>
    <property type="match status" value="1"/>
</dbReference>
<dbReference type="Pfam" id="PF11864">
    <property type="entry name" value="DUF3384"/>
    <property type="match status" value="1"/>
</dbReference>
<dbReference type="Proteomes" id="UP000009131">
    <property type="component" value="Unassembled WGS sequence"/>
</dbReference>
<dbReference type="GO" id="GO:0032007">
    <property type="term" value="P:negative regulation of TOR signaling"/>
    <property type="evidence" value="ECO:0007669"/>
    <property type="project" value="TreeGrafter"/>
</dbReference>
<feature type="region of interest" description="Disordered" evidence="2">
    <location>
        <begin position="156"/>
        <end position="218"/>
    </location>
</feature>
<feature type="region of interest" description="Disordered" evidence="2">
    <location>
        <begin position="98"/>
        <end position="127"/>
    </location>
</feature>